<sequence>MRKFVFPAMWTELECHVGLITSCFPAVNQIFQKLVVGDAAMENSVRTLQAAPGMLSVDSAMEQGIKDSDVESSEVVVESAVVGEEN</sequence>
<accession>A0ABR3GEC3</accession>
<evidence type="ECO:0000313" key="1">
    <source>
        <dbReference type="EMBL" id="KAL0634314.1"/>
    </source>
</evidence>
<dbReference type="EMBL" id="JBBBZM010000098">
    <property type="protein sequence ID" value="KAL0634314.1"/>
    <property type="molecule type" value="Genomic_DNA"/>
</dbReference>
<keyword evidence="2" id="KW-1185">Reference proteome</keyword>
<reference evidence="1 2" key="1">
    <citation type="submission" date="2024-02" db="EMBL/GenBank/DDBJ databases">
        <title>Discinaceae phylogenomics.</title>
        <authorList>
            <person name="Dirks A.C."/>
            <person name="James T.Y."/>
        </authorList>
    </citation>
    <scope>NUCLEOTIDE SEQUENCE [LARGE SCALE GENOMIC DNA]</scope>
    <source>
        <strain evidence="1 2">ACD0624</strain>
    </source>
</reference>
<dbReference type="Proteomes" id="UP001447188">
    <property type="component" value="Unassembled WGS sequence"/>
</dbReference>
<organism evidence="1 2">
    <name type="scientific">Discina gigas</name>
    <dbReference type="NCBI Taxonomy" id="1032678"/>
    <lineage>
        <taxon>Eukaryota</taxon>
        <taxon>Fungi</taxon>
        <taxon>Dikarya</taxon>
        <taxon>Ascomycota</taxon>
        <taxon>Pezizomycotina</taxon>
        <taxon>Pezizomycetes</taxon>
        <taxon>Pezizales</taxon>
        <taxon>Discinaceae</taxon>
        <taxon>Discina</taxon>
    </lineage>
</organism>
<gene>
    <name evidence="1" type="ORF">Q9L58_006781</name>
</gene>
<name>A0ABR3GEC3_9PEZI</name>
<comment type="caution">
    <text evidence="1">The sequence shown here is derived from an EMBL/GenBank/DDBJ whole genome shotgun (WGS) entry which is preliminary data.</text>
</comment>
<protein>
    <submittedName>
        <fullName evidence="1">Uncharacterized protein</fullName>
    </submittedName>
</protein>
<proteinExistence type="predicted"/>
<evidence type="ECO:0000313" key="2">
    <source>
        <dbReference type="Proteomes" id="UP001447188"/>
    </source>
</evidence>